<dbReference type="AlphaFoldDB" id="A0A382NFD5"/>
<evidence type="ECO:0000259" key="3">
    <source>
        <dbReference type="PROSITE" id="PS51006"/>
    </source>
</evidence>
<dbReference type="GO" id="GO:0008295">
    <property type="term" value="P:spermidine biosynthetic process"/>
    <property type="evidence" value="ECO:0007669"/>
    <property type="project" value="TreeGrafter"/>
</dbReference>
<keyword evidence="2" id="KW-0808">Transferase</keyword>
<dbReference type="SUPFAM" id="SSF53335">
    <property type="entry name" value="S-adenosyl-L-methionine-dependent methyltransferases"/>
    <property type="match status" value="1"/>
</dbReference>
<dbReference type="PANTHER" id="PTHR11558:SF11">
    <property type="entry name" value="SPERMIDINE SYNTHASE"/>
    <property type="match status" value="1"/>
</dbReference>
<gene>
    <name evidence="4" type="ORF">METZ01_LOCUS311889</name>
</gene>
<feature type="domain" description="PABS" evidence="3">
    <location>
        <begin position="1"/>
        <end position="239"/>
    </location>
</feature>
<dbReference type="InterPro" id="IPR029063">
    <property type="entry name" value="SAM-dependent_MTases_sf"/>
</dbReference>
<evidence type="ECO:0000313" key="4">
    <source>
        <dbReference type="EMBL" id="SVC59035.1"/>
    </source>
</evidence>
<dbReference type="InterPro" id="IPR030374">
    <property type="entry name" value="PABS"/>
</dbReference>
<reference evidence="4" key="1">
    <citation type="submission" date="2018-05" db="EMBL/GenBank/DDBJ databases">
        <authorList>
            <person name="Lanie J.A."/>
            <person name="Ng W.-L."/>
            <person name="Kazmierczak K.M."/>
            <person name="Andrzejewski T.M."/>
            <person name="Davidsen T.M."/>
            <person name="Wayne K.J."/>
            <person name="Tettelin H."/>
            <person name="Glass J.I."/>
            <person name="Rusch D."/>
            <person name="Podicherti R."/>
            <person name="Tsui H.-C.T."/>
            <person name="Winkler M.E."/>
        </authorList>
    </citation>
    <scope>NUCLEOTIDE SEQUENCE</scope>
</reference>
<dbReference type="GO" id="GO:0004766">
    <property type="term" value="F:spermidine synthase activity"/>
    <property type="evidence" value="ECO:0007669"/>
    <property type="project" value="TreeGrafter"/>
</dbReference>
<dbReference type="GO" id="GO:0005829">
    <property type="term" value="C:cytosol"/>
    <property type="evidence" value="ECO:0007669"/>
    <property type="project" value="TreeGrafter"/>
</dbReference>
<organism evidence="4">
    <name type="scientific">marine metagenome</name>
    <dbReference type="NCBI Taxonomy" id="408172"/>
    <lineage>
        <taxon>unclassified sequences</taxon>
        <taxon>metagenomes</taxon>
        <taxon>ecological metagenomes</taxon>
    </lineage>
</organism>
<evidence type="ECO:0000256" key="1">
    <source>
        <dbReference type="ARBA" id="ARBA00007867"/>
    </source>
</evidence>
<comment type="similarity">
    <text evidence="1">Belongs to the spermidine/spermine synthase family.</text>
</comment>
<dbReference type="NCBIfam" id="NF037959">
    <property type="entry name" value="MFS_SpdSyn"/>
    <property type="match status" value="1"/>
</dbReference>
<sequence length="305" mass="35410">MFRLFGEKKEEPQIKVLAREKTRYNDIYVIQNGVHCELWFKGNGEYYLQSRMDTQGQNPLALVYSRMIMASLLFCPEPRRMLMVGLGGAAVSNCLGEWFPNLKIDIVEVDGKVIEVSKKYFSLRESSNCRVFEEDGRVFIQKRKEQEPYDWIILDAFKSGSIPYHLKTEEFYKEIRAVLRPGGVVGSNLYGKGNTLKPQDTKTFLSVFPNIYCFEDDEQVATVLIATDGECWSEEKIHDRALTYRKLPEPFSMVEVAKTYRPGRFREDSPSMFKDHLTGNGFLHDVELENRQNSKARRYPIKNVH</sequence>
<dbReference type="InterPro" id="IPR001045">
    <property type="entry name" value="Spermi_synthase"/>
</dbReference>
<dbReference type="Pfam" id="PF01564">
    <property type="entry name" value="Spermine_synth"/>
    <property type="match status" value="1"/>
</dbReference>
<evidence type="ECO:0000256" key="2">
    <source>
        <dbReference type="ARBA" id="ARBA00022679"/>
    </source>
</evidence>
<dbReference type="PROSITE" id="PS51006">
    <property type="entry name" value="PABS_2"/>
    <property type="match status" value="1"/>
</dbReference>
<dbReference type="Gene3D" id="3.40.50.150">
    <property type="entry name" value="Vaccinia Virus protein VP39"/>
    <property type="match status" value="1"/>
</dbReference>
<proteinExistence type="inferred from homology"/>
<accession>A0A382NFD5</accession>
<protein>
    <recommendedName>
        <fullName evidence="3">PABS domain-containing protein</fullName>
    </recommendedName>
</protein>
<dbReference type="PANTHER" id="PTHR11558">
    <property type="entry name" value="SPERMIDINE/SPERMINE SYNTHASE"/>
    <property type="match status" value="1"/>
</dbReference>
<dbReference type="EMBL" id="UINC01099623">
    <property type="protein sequence ID" value="SVC59035.1"/>
    <property type="molecule type" value="Genomic_DNA"/>
</dbReference>
<dbReference type="CDD" id="cd02440">
    <property type="entry name" value="AdoMet_MTases"/>
    <property type="match status" value="1"/>
</dbReference>
<name>A0A382NFD5_9ZZZZ</name>